<dbReference type="InterPro" id="IPR009922">
    <property type="entry name" value="DUF1457"/>
</dbReference>
<dbReference type="Proteomes" id="UP000480350">
    <property type="component" value="Unassembled WGS sequence"/>
</dbReference>
<sequence length="239" mass="25780">MAEHDDRRQADVVELKSARRAEAGSRIEQIERYWNQVRGARLVPTRADIAPQGLSGALPNAFILERIATGLARFRIAGSHLGDLMGVDVRGMPVSAMFAADHRQTLADAIEAAFDDPSVVRFSIGVETGFGRPSMQGEMVLLPLRSDLGEISRILGGLSLPGEIGRTPRRLTILDQNRTGLVGLGGADANPLKGFTDETARSPETRPDRPGGRAAPDAPAPRPRRVTSLRLVVNNEHAD</sequence>
<dbReference type="Pfam" id="PF07310">
    <property type="entry name" value="PAS_5"/>
    <property type="match status" value="1"/>
</dbReference>
<feature type="compositionally biased region" description="Basic and acidic residues" evidence="1">
    <location>
        <begin position="195"/>
        <end position="211"/>
    </location>
</feature>
<accession>A0A7C9MVW7</accession>
<dbReference type="EMBL" id="WUPT01000001">
    <property type="protein sequence ID" value="MXQ07174.1"/>
    <property type="molecule type" value="Genomic_DNA"/>
</dbReference>
<protein>
    <submittedName>
        <fullName evidence="2">PAS domain-containing protein</fullName>
    </submittedName>
</protein>
<name>A0A7C9MVW7_9RHOB</name>
<organism evidence="2 3">
    <name type="scientific">Kangsaoukella pontilimi</name>
    <dbReference type="NCBI Taxonomy" id="2691042"/>
    <lineage>
        <taxon>Bacteria</taxon>
        <taxon>Pseudomonadati</taxon>
        <taxon>Pseudomonadota</taxon>
        <taxon>Alphaproteobacteria</taxon>
        <taxon>Rhodobacterales</taxon>
        <taxon>Paracoccaceae</taxon>
        <taxon>Kangsaoukella</taxon>
    </lineage>
</organism>
<gene>
    <name evidence="2" type="ORF">GQ651_04880</name>
</gene>
<evidence type="ECO:0000256" key="1">
    <source>
        <dbReference type="SAM" id="MobiDB-lite"/>
    </source>
</evidence>
<comment type="caution">
    <text evidence="2">The sequence shown here is derived from an EMBL/GenBank/DDBJ whole genome shotgun (WGS) entry which is preliminary data.</text>
</comment>
<reference evidence="2 3" key="1">
    <citation type="submission" date="2019-12" db="EMBL/GenBank/DDBJ databases">
        <authorList>
            <person name="Lee S.D."/>
        </authorList>
    </citation>
    <scope>NUCLEOTIDE SEQUENCE [LARGE SCALE GENOMIC DNA]</scope>
    <source>
        <strain evidence="2 3">GH1-50</strain>
    </source>
</reference>
<dbReference type="AlphaFoldDB" id="A0A7C9MVW7"/>
<feature type="region of interest" description="Disordered" evidence="1">
    <location>
        <begin position="185"/>
        <end position="239"/>
    </location>
</feature>
<evidence type="ECO:0000313" key="3">
    <source>
        <dbReference type="Proteomes" id="UP000480350"/>
    </source>
</evidence>
<proteinExistence type="predicted"/>
<evidence type="ECO:0000313" key="2">
    <source>
        <dbReference type="EMBL" id="MXQ07174.1"/>
    </source>
</evidence>
<keyword evidence="3" id="KW-1185">Reference proteome</keyword>
<dbReference type="RefSeq" id="WP_160763063.1">
    <property type="nucleotide sequence ID" value="NZ_WUPT01000001.1"/>
</dbReference>
<reference evidence="2 3" key="2">
    <citation type="submission" date="2020-03" db="EMBL/GenBank/DDBJ databases">
        <title>Kangsaoukella pontilimi gen. nov., sp. nov., a new member of the family Rhodobacteraceae isolated from a tidal mudflat.</title>
        <authorList>
            <person name="Kim I.S."/>
        </authorList>
    </citation>
    <scope>NUCLEOTIDE SEQUENCE [LARGE SCALE GENOMIC DNA]</scope>
    <source>
        <strain evidence="2 3">GH1-50</strain>
    </source>
</reference>